<feature type="domain" description="AMP-dependent synthetase/ligase" evidence="1">
    <location>
        <begin position="32"/>
        <end position="415"/>
    </location>
</feature>
<dbReference type="Proteomes" id="UP000654345">
    <property type="component" value="Unassembled WGS sequence"/>
</dbReference>
<dbReference type="InterPro" id="IPR020845">
    <property type="entry name" value="AMP-binding_CS"/>
</dbReference>
<feature type="domain" description="AMP-binding enzyme C-terminal" evidence="2">
    <location>
        <begin position="467"/>
        <end position="542"/>
    </location>
</feature>
<dbReference type="InterPro" id="IPR025110">
    <property type="entry name" value="AMP-bd_C"/>
</dbReference>
<comment type="caution">
    <text evidence="3">The sequence shown here is derived from an EMBL/GenBank/DDBJ whole genome shotgun (WGS) entry which is preliminary data.</text>
</comment>
<evidence type="ECO:0000313" key="3">
    <source>
        <dbReference type="EMBL" id="GHO58647.1"/>
    </source>
</evidence>
<dbReference type="InterPro" id="IPR045851">
    <property type="entry name" value="AMP-bd_C_sf"/>
</dbReference>
<dbReference type="InterPro" id="IPR000873">
    <property type="entry name" value="AMP-dep_synth/lig_dom"/>
</dbReference>
<evidence type="ECO:0000259" key="1">
    <source>
        <dbReference type="Pfam" id="PF00501"/>
    </source>
</evidence>
<dbReference type="SUPFAM" id="SSF56801">
    <property type="entry name" value="Acetyl-CoA synthetase-like"/>
    <property type="match status" value="1"/>
</dbReference>
<accession>A0ABQ3V237</accession>
<dbReference type="PANTHER" id="PTHR43767">
    <property type="entry name" value="LONG-CHAIN-FATTY-ACID--COA LIGASE"/>
    <property type="match status" value="1"/>
</dbReference>
<dbReference type="InterPro" id="IPR042099">
    <property type="entry name" value="ANL_N_sf"/>
</dbReference>
<dbReference type="EMBL" id="BNJG01000003">
    <property type="protein sequence ID" value="GHO58647.1"/>
    <property type="molecule type" value="Genomic_DNA"/>
</dbReference>
<organism evidence="3 4">
    <name type="scientific">Ktedonobacter robiniae</name>
    <dbReference type="NCBI Taxonomy" id="2778365"/>
    <lineage>
        <taxon>Bacteria</taxon>
        <taxon>Bacillati</taxon>
        <taxon>Chloroflexota</taxon>
        <taxon>Ktedonobacteria</taxon>
        <taxon>Ktedonobacterales</taxon>
        <taxon>Ktedonobacteraceae</taxon>
        <taxon>Ktedonobacter</taxon>
    </lineage>
</organism>
<name>A0ABQ3V237_9CHLR</name>
<dbReference type="Gene3D" id="3.40.50.12780">
    <property type="entry name" value="N-terminal domain of ligase-like"/>
    <property type="match status" value="1"/>
</dbReference>
<evidence type="ECO:0000313" key="4">
    <source>
        <dbReference type="Proteomes" id="UP000654345"/>
    </source>
</evidence>
<evidence type="ECO:0000259" key="2">
    <source>
        <dbReference type="Pfam" id="PF13193"/>
    </source>
</evidence>
<proteinExistence type="predicted"/>
<dbReference type="Pfam" id="PF13193">
    <property type="entry name" value="AMP-binding_C"/>
    <property type="match status" value="1"/>
</dbReference>
<dbReference type="Gene3D" id="3.30.300.30">
    <property type="match status" value="1"/>
</dbReference>
<dbReference type="RefSeq" id="WP_201374905.1">
    <property type="nucleotide sequence ID" value="NZ_BNJG01000003.1"/>
</dbReference>
<protein>
    <submittedName>
        <fullName evidence="3">Acyl-CoA synthetase</fullName>
    </submittedName>
</protein>
<dbReference type="PROSITE" id="PS00455">
    <property type="entry name" value="AMP_BINDING"/>
    <property type="match status" value="1"/>
</dbReference>
<keyword evidence="4" id="KW-1185">Reference proteome</keyword>
<dbReference type="NCBIfam" id="NF005714">
    <property type="entry name" value="PRK07529.1"/>
    <property type="match status" value="1"/>
</dbReference>
<sequence>MGQIRILSDIEEIERVPLAQRQLPKSTYAMIRRSALTFPDHSALVFFPDGEHYQASLQVTYRQLLGRIHQVANMLADLGVGLTDVVSLLLPNLPQTHFALWGAEAAGIVNPVNPLLEASQIATILRAARTKVLIALGPLPNSDIWEKVVTIRPQVPSLTTVIQVLGEPSPEKEWVPFETQLEQYPADRLLSGRIIAPDELAAYFHTGGTTGSPKLARHTHANEVFDAWAITQVADSRPEDVMLCGLPLFHVNAVHVTGLAPLSIGASIVLLGPAGYRDPGVIKHFWKIVEQYQATSFSGVPTLYTNLLRVPIDADIHSLKTAVCGAAPMPIDVYTTFEQHTGVRILEGYGLTEATCASSTNPRYGERRVGSIGLRYPYQAMKTVVLDQHGRYLRDCLPNETGALVVKGPNVFAGYVQEEQNTGLWVADGWLNTGDLGRQDEDGYFWLSGRAKDLIIRGGHNLDPAVIEEALYSHPAVALAAAVGKPDAYAGELPVAYVVLKAGATATEQALLDHAYQTVKERAAIPKSIVILDQMPVTAVGKIFKPPLRCDAVRRVYAEDLSAVLPAHLSLEIQIEPNHQYGMLATLILSGVPEEQRAHLHEQIARALGAYVVKYQIQWR</sequence>
<dbReference type="InterPro" id="IPR050237">
    <property type="entry name" value="ATP-dep_AMP-bd_enzyme"/>
</dbReference>
<dbReference type="Pfam" id="PF00501">
    <property type="entry name" value="AMP-binding"/>
    <property type="match status" value="1"/>
</dbReference>
<dbReference type="PANTHER" id="PTHR43767:SF1">
    <property type="entry name" value="NONRIBOSOMAL PEPTIDE SYNTHASE PES1 (EUROFUNG)-RELATED"/>
    <property type="match status" value="1"/>
</dbReference>
<reference evidence="3 4" key="1">
    <citation type="journal article" date="2021" name="Int. J. Syst. Evol. Microbiol.">
        <title>Reticulibacter mediterranei gen. nov., sp. nov., within the new family Reticulibacteraceae fam. nov., and Ktedonospora formicarum gen. nov., sp. nov., Ktedonobacter robiniae sp. nov., Dictyobacter formicarum sp. nov. and Dictyobacter arantiisoli sp. nov., belonging to the class Ktedonobacteria.</title>
        <authorList>
            <person name="Yabe S."/>
            <person name="Zheng Y."/>
            <person name="Wang C.M."/>
            <person name="Sakai Y."/>
            <person name="Abe K."/>
            <person name="Yokota A."/>
            <person name="Donadio S."/>
            <person name="Cavaletti L."/>
            <person name="Monciardini P."/>
        </authorList>
    </citation>
    <scope>NUCLEOTIDE SEQUENCE [LARGE SCALE GENOMIC DNA]</scope>
    <source>
        <strain evidence="3 4">SOSP1-30</strain>
    </source>
</reference>
<gene>
    <name evidence="3" type="ORF">KSB_71220</name>
</gene>